<dbReference type="AlphaFoldDB" id="A0AAW2ZM08"/>
<dbReference type="EMBL" id="JAOPGA020001662">
    <property type="protein sequence ID" value="KAL0490309.1"/>
    <property type="molecule type" value="Genomic_DNA"/>
</dbReference>
<name>A0AAW2ZM08_9EUKA</name>
<organism evidence="2 3">
    <name type="scientific">Acrasis kona</name>
    <dbReference type="NCBI Taxonomy" id="1008807"/>
    <lineage>
        <taxon>Eukaryota</taxon>
        <taxon>Discoba</taxon>
        <taxon>Heterolobosea</taxon>
        <taxon>Tetramitia</taxon>
        <taxon>Eutetramitia</taxon>
        <taxon>Acrasidae</taxon>
        <taxon>Acrasis</taxon>
    </lineage>
</organism>
<feature type="region of interest" description="Disordered" evidence="1">
    <location>
        <begin position="119"/>
        <end position="138"/>
    </location>
</feature>
<keyword evidence="3" id="KW-1185">Reference proteome</keyword>
<evidence type="ECO:0000313" key="2">
    <source>
        <dbReference type="EMBL" id="KAL0490309.1"/>
    </source>
</evidence>
<gene>
    <name evidence="2" type="ORF">AKO1_009470</name>
</gene>
<proteinExistence type="predicted"/>
<accession>A0AAW2ZM08</accession>
<protein>
    <submittedName>
        <fullName evidence="2">Cysteine tRS</fullName>
    </submittedName>
</protein>
<feature type="region of interest" description="Disordered" evidence="1">
    <location>
        <begin position="46"/>
        <end position="95"/>
    </location>
</feature>
<sequence>MRGRGRGGTNSESWKFFSESFNEVNPGIRMISAEFNNSATMSHWKFNNEDTGGMSSRPEGIRKKKGPQQGLIVKKTTKDSPIEVERENVSPQSYQSPLTAVAPVARFESLENSMHLHVSTTSITHSTEAESPRPPRSSIAIRELLNDVDIEPNAEFTTHNNRKST</sequence>
<comment type="caution">
    <text evidence="2">The sequence shown here is derived from an EMBL/GenBank/DDBJ whole genome shotgun (WGS) entry which is preliminary data.</text>
</comment>
<evidence type="ECO:0000256" key="1">
    <source>
        <dbReference type="SAM" id="MobiDB-lite"/>
    </source>
</evidence>
<feature type="compositionally biased region" description="Basic and acidic residues" evidence="1">
    <location>
        <begin position="76"/>
        <end position="88"/>
    </location>
</feature>
<reference evidence="2 3" key="1">
    <citation type="submission" date="2024-03" db="EMBL/GenBank/DDBJ databases">
        <title>The Acrasis kona genome and developmental transcriptomes reveal deep origins of eukaryotic multicellular pathways.</title>
        <authorList>
            <person name="Sheikh S."/>
            <person name="Fu C.-J."/>
            <person name="Brown M.W."/>
            <person name="Baldauf S.L."/>
        </authorList>
    </citation>
    <scope>NUCLEOTIDE SEQUENCE [LARGE SCALE GENOMIC DNA]</scope>
    <source>
        <strain evidence="2 3">ATCC MYA-3509</strain>
    </source>
</reference>
<dbReference type="Proteomes" id="UP001431209">
    <property type="component" value="Unassembled WGS sequence"/>
</dbReference>
<evidence type="ECO:0000313" key="3">
    <source>
        <dbReference type="Proteomes" id="UP001431209"/>
    </source>
</evidence>